<evidence type="ECO:0008006" key="3">
    <source>
        <dbReference type="Google" id="ProtNLM"/>
    </source>
</evidence>
<dbReference type="RefSeq" id="WP_121805740.1">
    <property type="nucleotide sequence ID" value="NZ_RDBE01000006.1"/>
</dbReference>
<dbReference type="InterPro" id="IPR052517">
    <property type="entry name" value="GlcG_carb_metab_protein"/>
</dbReference>
<dbReference type="InterPro" id="IPR038084">
    <property type="entry name" value="PduO/GlcC-like_sf"/>
</dbReference>
<reference evidence="1 2" key="1">
    <citation type="submission" date="2018-10" db="EMBL/GenBank/DDBJ databases">
        <title>Marmoricola sp. 4Q3S-7 whole genome shotgun sequence.</title>
        <authorList>
            <person name="Li F."/>
        </authorList>
    </citation>
    <scope>NUCLEOTIDE SEQUENCE [LARGE SCALE GENOMIC DNA]</scope>
    <source>
        <strain evidence="1 2">4Q3S-7</strain>
    </source>
</reference>
<dbReference type="SUPFAM" id="SSF143744">
    <property type="entry name" value="GlcG-like"/>
    <property type="match status" value="2"/>
</dbReference>
<evidence type="ECO:0000313" key="2">
    <source>
        <dbReference type="Proteomes" id="UP000281708"/>
    </source>
</evidence>
<keyword evidence="2" id="KW-1185">Reference proteome</keyword>
<dbReference type="AlphaFoldDB" id="A0A3L8P3F8"/>
<organism evidence="1 2">
    <name type="scientific">Nocardioides mangrovicus</name>
    <dbReference type="NCBI Taxonomy" id="2478913"/>
    <lineage>
        <taxon>Bacteria</taxon>
        <taxon>Bacillati</taxon>
        <taxon>Actinomycetota</taxon>
        <taxon>Actinomycetes</taxon>
        <taxon>Propionibacteriales</taxon>
        <taxon>Nocardioidaceae</taxon>
        <taxon>Nocardioides</taxon>
    </lineage>
</organism>
<dbReference type="PANTHER" id="PTHR34309:SF1">
    <property type="entry name" value="PROTEIN GLCG"/>
    <property type="match status" value="1"/>
</dbReference>
<name>A0A3L8P3F8_9ACTN</name>
<dbReference type="PANTHER" id="PTHR34309">
    <property type="entry name" value="SLR1406 PROTEIN"/>
    <property type="match status" value="1"/>
</dbReference>
<sequence>MAVPGGRTTDLDLASARSIVERAIDKGEQLGLRGGFAVVGASGALVTASRMDRGGAGGMARARSKAWISATQQIPSFEHLQRMGFVGEQVANGFKQCSPEARFPGAGGMPIRDPSGAVVAGVAASGATVSPFFPTDIAQENMIADGKPANPEDLVVHYAMGLPYVGQHGDDHKRWEISFGPFPDDPPAGRGNDPAPVAADQPEHRWAVSLADAVMERAQAAGVLVAISVVDHRGDPVQQDVMDGAPTAATFLADGVAAAAALMQVPSHVLAGRYQEPGTLAQLAALLPVPVLASPGGLPVSVDGRVVAGLGVGGPPPHVCAEIAQDALRSLS</sequence>
<dbReference type="OrthoDB" id="3290893at2"/>
<dbReference type="Pfam" id="PF03928">
    <property type="entry name" value="HbpS-like"/>
    <property type="match status" value="2"/>
</dbReference>
<dbReference type="Gene3D" id="3.30.450.150">
    <property type="entry name" value="Haem-degrading domain"/>
    <property type="match status" value="2"/>
</dbReference>
<dbReference type="EMBL" id="RDBE01000006">
    <property type="protein sequence ID" value="RLV49976.1"/>
    <property type="molecule type" value="Genomic_DNA"/>
</dbReference>
<evidence type="ECO:0000313" key="1">
    <source>
        <dbReference type="EMBL" id="RLV49976.1"/>
    </source>
</evidence>
<gene>
    <name evidence="1" type="ORF">D9V37_08880</name>
</gene>
<dbReference type="Proteomes" id="UP000281708">
    <property type="component" value="Unassembled WGS sequence"/>
</dbReference>
<dbReference type="InterPro" id="IPR005624">
    <property type="entry name" value="PduO/GlcC-like"/>
</dbReference>
<accession>A0A3L8P3F8</accession>
<proteinExistence type="predicted"/>
<protein>
    <recommendedName>
        <fullName evidence="3">Heme-binding protein</fullName>
    </recommendedName>
</protein>
<comment type="caution">
    <text evidence="1">The sequence shown here is derived from an EMBL/GenBank/DDBJ whole genome shotgun (WGS) entry which is preliminary data.</text>
</comment>